<dbReference type="PRINTS" id="PR00144">
    <property type="entry name" value="DALDHYDRTASE"/>
</dbReference>
<dbReference type="NCBIfam" id="NF006762">
    <property type="entry name" value="PRK09283.1"/>
    <property type="match status" value="1"/>
</dbReference>
<keyword evidence="7 11" id="KW-0627">Porphyrin biosynthesis</keyword>
<dbReference type="SMART" id="SM01004">
    <property type="entry name" value="ALAD"/>
    <property type="match status" value="1"/>
</dbReference>
<dbReference type="SUPFAM" id="SSF51569">
    <property type="entry name" value="Aldolase"/>
    <property type="match status" value="1"/>
</dbReference>
<dbReference type="GO" id="GO:0006782">
    <property type="term" value="P:protoporphyrinogen IX biosynthetic process"/>
    <property type="evidence" value="ECO:0007669"/>
    <property type="project" value="UniProtKB-UniPathway"/>
</dbReference>
<keyword evidence="6 11" id="KW-0456">Lyase</keyword>
<gene>
    <name evidence="13" type="primary">hemB</name>
    <name evidence="13" type="ORF">H5P30_03900</name>
</gene>
<sequence>MEPSSFSLPLSRRPRRLRQNQATREMVREIRLAPEKLIQPLFVLDEESAREPIDSMPGIDRLGKKELIEELEQLADLGIRGVALFPKIDSSLKTETGREAATNPEGIIPSLARLVKEKDLPINLIADIALDPYTLHGHDGIVDPASGEILNDPTVEVLAEMAVNYAEAGVDWVAPSDMMDGRIGVIRDALDDSGLANTVIMAYSAKFASAYYGPFRDAVGSAPPIGGKYLDKSSYQLPPTNVREAMVEVDLDIHEGADIVMVKPAGPYLDIIRRVRERCELPVAAYQVSGEYSMIHASAQKGWIDYKSARNESLTAIHRAGADLILSYFSKEVASS</sequence>
<proteinExistence type="inferred from homology"/>
<keyword evidence="14" id="KW-1185">Reference proteome</keyword>
<evidence type="ECO:0000256" key="4">
    <source>
        <dbReference type="ARBA" id="ARBA00020771"/>
    </source>
</evidence>
<name>A0A7X1AW37_9BACT</name>
<evidence type="ECO:0000256" key="8">
    <source>
        <dbReference type="ARBA" id="ARBA00047651"/>
    </source>
</evidence>
<organism evidence="13 14">
    <name type="scientific">Puniceicoccus vermicola</name>
    <dbReference type="NCBI Taxonomy" id="388746"/>
    <lineage>
        <taxon>Bacteria</taxon>
        <taxon>Pseudomonadati</taxon>
        <taxon>Verrucomicrobiota</taxon>
        <taxon>Opitutia</taxon>
        <taxon>Puniceicoccales</taxon>
        <taxon>Puniceicoccaceae</taxon>
        <taxon>Puniceicoccus</taxon>
    </lineage>
</organism>
<keyword evidence="5" id="KW-0350">Heme biosynthesis</keyword>
<comment type="caution">
    <text evidence="13">The sequence shown here is derived from an EMBL/GenBank/DDBJ whole genome shotgun (WGS) entry which is preliminary data.</text>
</comment>
<dbReference type="Pfam" id="PF00490">
    <property type="entry name" value="ALAD"/>
    <property type="match status" value="1"/>
</dbReference>
<evidence type="ECO:0000256" key="10">
    <source>
        <dbReference type="PIRSR" id="PIRSR001415-5"/>
    </source>
</evidence>
<dbReference type="Proteomes" id="UP000525652">
    <property type="component" value="Unassembled WGS sequence"/>
</dbReference>
<dbReference type="PIRSF" id="PIRSF001415">
    <property type="entry name" value="Porphbilin_synth"/>
    <property type="match status" value="1"/>
</dbReference>
<feature type="active site" description="Schiff-base intermediate with substrate" evidence="9">
    <location>
        <position position="206"/>
    </location>
</feature>
<dbReference type="InterPro" id="IPR001731">
    <property type="entry name" value="ALAD"/>
</dbReference>
<evidence type="ECO:0000256" key="12">
    <source>
        <dbReference type="RuleBase" id="RU004161"/>
    </source>
</evidence>
<dbReference type="InterPro" id="IPR030656">
    <property type="entry name" value="ALAD_AS"/>
</dbReference>
<dbReference type="GO" id="GO:0005829">
    <property type="term" value="C:cytosol"/>
    <property type="evidence" value="ECO:0007669"/>
    <property type="project" value="TreeGrafter"/>
</dbReference>
<comment type="subunit">
    <text evidence="11">Homooctamer.</text>
</comment>
<dbReference type="GO" id="GO:0008270">
    <property type="term" value="F:zinc ion binding"/>
    <property type="evidence" value="ECO:0007669"/>
    <property type="project" value="TreeGrafter"/>
</dbReference>
<dbReference type="InterPro" id="IPR013785">
    <property type="entry name" value="Aldolase_TIM"/>
</dbReference>
<evidence type="ECO:0000256" key="2">
    <source>
        <dbReference type="ARBA" id="ARBA00008055"/>
    </source>
</evidence>
<dbReference type="PANTHER" id="PTHR11458">
    <property type="entry name" value="DELTA-AMINOLEVULINIC ACID DEHYDRATASE"/>
    <property type="match status" value="1"/>
</dbReference>
<dbReference type="FunFam" id="3.20.20.70:FF:000019">
    <property type="entry name" value="Delta-aminolevulinic acid dehydratase"/>
    <property type="match status" value="1"/>
</dbReference>
<dbReference type="PROSITE" id="PS00169">
    <property type="entry name" value="D_ALA_DEHYDRATASE"/>
    <property type="match status" value="1"/>
</dbReference>
<evidence type="ECO:0000256" key="7">
    <source>
        <dbReference type="ARBA" id="ARBA00023244"/>
    </source>
</evidence>
<keyword evidence="10" id="KW-0460">Magnesium</keyword>
<evidence type="ECO:0000256" key="9">
    <source>
        <dbReference type="PIRSR" id="PIRSR001415-1"/>
    </source>
</evidence>
<evidence type="ECO:0000256" key="3">
    <source>
        <dbReference type="ARBA" id="ARBA00012053"/>
    </source>
</evidence>
<protein>
    <recommendedName>
        <fullName evidence="4 11">Delta-aminolevulinic acid dehydratase</fullName>
        <ecNumber evidence="3 11">4.2.1.24</ecNumber>
    </recommendedName>
</protein>
<evidence type="ECO:0000256" key="11">
    <source>
        <dbReference type="RuleBase" id="RU000515"/>
    </source>
</evidence>
<dbReference type="GO" id="GO:0004655">
    <property type="term" value="F:porphobilinogen synthase activity"/>
    <property type="evidence" value="ECO:0007669"/>
    <property type="project" value="UniProtKB-EC"/>
</dbReference>
<comment type="similarity">
    <text evidence="2 12">Belongs to the ALAD family.</text>
</comment>
<dbReference type="AlphaFoldDB" id="A0A7X1AW37"/>
<comment type="pathway">
    <text evidence="1">Porphyrin-containing compound metabolism; protoporphyrin-IX biosynthesis; coproporphyrinogen-III from 5-aminolevulinate: step 1/4.</text>
</comment>
<dbReference type="EMBL" id="JACHVA010000040">
    <property type="protein sequence ID" value="MBC2600917.1"/>
    <property type="molecule type" value="Genomic_DNA"/>
</dbReference>
<evidence type="ECO:0000256" key="5">
    <source>
        <dbReference type="ARBA" id="ARBA00023133"/>
    </source>
</evidence>
<dbReference type="Gene3D" id="3.20.20.70">
    <property type="entry name" value="Aldolase class I"/>
    <property type="match status" value="1"/>
</dbReference>
<evidence type="ECO:0000256" key="6">
    <source>
        <dbReference type="ARBA" id="ARBA00023239"/>
    </source>
</evidence>
<evidence type="ECO:0000313" key="13">
    <source>
        <dbReference type="EMBL" id="MBC2600917.1"/>
    </source>
</evidence>
<evidence type="ECO:0000313" key="14">
    <source>
        <dbReference type="Proteomes" id="UP000525652"/>
    </source>
</evidence>
<reference evidence="13 14" key="1">
    <citation type="submission" date="2020-07" db="EMBL/GenBank/DDBJ databases">
        <authorList>
            <person name="Feng X."/>
        </authorList>
    </citation>
    <scope>NUCLEOTIDE SEQUENCE [LARGE SCALE GENOMIC DNA]</scope>
    <source>
        <strain evidence="13 14">JCM14086</strain>
    </source>
</reference>
<keyword evidence="10" id="KW-0479">Metal-binding</keyword>
<feature type="binding site" evidence="10">
    <location>
        <position position="248"/>
    </location>
    <ligand>
        <name>Mg(2+)</name>
        <dbReference type="ChEBI" id="CHEBI:18420"/>
    </ligand>
</feature>
<dbReference type="PANTHER" id="PTHR11458:SF0">
    <property type="entry name" value="DELTA-AMINOLEVULINIC ACID DEHYDRATASE"/>
    <property type="match status" value="1"/>
</dbReference>
<comment type="catalytic activity">
    <reaction evidence="8 11">
        <text>2 5-aminolevulinate = porphobilinogen + 2 H2O + H(+)</text>
        <dbReference type="Rhea" id="RHEA:24064"/>
        <dbReference type="ChEBI" id="CHEBI:15377"/>
        <dbReference type="ChEBI" id="CHEBI:15378"/>
        <dbReference type="ChEBI" id="CHEBI:58126"/>
        <dbReference type="ChEBI" id="CHEBI:356416"/>
        <dbReference type="EC" id="4.2.1.24"/>
    </reaction>
</comment>
<evidence type="ECO:0000256" key="1">
    <source>
        <dbReference type="ARBA" id="ARBA00004694"/>
    </source>
</evidence>
<feature type="active site" description="Schiff-base intermediate with substrate" evidence="9">
    <location>
        <position position="263"/>
    </location>
</feature>
<dbReference type="RefSeq" id="WP_185691652.1">
    <property type="nucleotide sequence ID" value="NZ_JACHVA010000040.1"/>
</dbReference>
<accession>A0A7X1AW37</accession>
<dbReference type="UniPathway" id="UPA00251">
    <property type="reaction ID" value="UER00318"/>
</dbReference>
<dbReference type="EC" id="4.2.1.24" evidence="3 11"/>